<protein>
    <submittedName>
        <fullName evidence="1">Uncharacterized protein</fullName>
    </submittedName>
</protein>
<name>A0ABW2CUU1_9ACTN</name>
<organism evidence="1 2">
    <name type="scientific">Actinomadura yumaensis</name>
    <dbReference type="NCBI Taxonomy" id="111807"/>
    <lineage>
        <taxon>Bacteria</taxon>
        <taxon>Bacillati</taxon>
        <taxon>Actinomycetota</taxon>
        <taxon>Actinomycetes</taxon>
        <taxon>Streptosporangiales</taxon>
        <taxon>Thermomonosporaceae</taxon>
        <taxon>Actinomadura</taxon>
    </lineage>
</organism>
<comment type="caution">
    <text evidence="1">The sequence shown here is derived from an EMBL/GenBank/DDBJ whole genome shotgun (WGS) entry which is preliminary data.</text>
</comment>
<proteinExistence type="predicted"/>
<gene>
    <name evidence="1" type="ORF">ACFQKB_34245</name>
</gene>
<dbReference type="Proteomes" id="UP001596380">
    <property type="component" value="Unassembled WGS sequence"/>
</dbReference>
<evidence type="ECO:0000313" key="2">
    <source>
        <dbReference type="Proteomes" id="UP001596380"/>
    </source>
</evidence>
<keyword evidence="2" id="KW-1185">Reference proteome</keyword>
<accession>A0ABW2CUU1</accession>
<sequence length="224" mass="23837">MTDAIDSAVEDYFREQIERAAAGSRVHLYTPSVLQAAAEAFEAVQDALEEHDIADPFGRRLGSLASRILSACHERFALDGYYATGVDPIALLHTAVDFAADRIEGPFSPLEGPAMADCRAEVAYVVLPRQPGTPAWGKRGDAPLVVTLGRPDRAADRLIASSGGGPLGEYEPGPWTWCLDHKVPGGIYISHGTRVIAPEPSHETAGELAAIIADVLNGDITLPN</sequence>
<dbReference type="RefSeq" id="WP_160826849.1">
    <property type="nucleotide sequence ID" value="NZ_JBHSXS010000031.1"/>
</dbReference>
<evidence type="ECO:0000313" key="1">
    <source>
        <dbReference type="EMBL" id="MFC6884863.1"/>
    </source>
</evidence>
<dbReference type="EMBL" id="JBHSXS010000031">
    <property type="protein sequence ID" value="MFC6884863.1"/>
    <property type="molecule type" value="Genomic_DNA"/>
</dbReference>
<reference evidence="2" key="1">
    <citation type="journal article" date="2019" name="Int. J. Syst. Evol. Microbiol.">
        <title>The Global Catalogue of Microorganisms (GCM) 10K type strain sequencing project: providing services to taxonomists for standard genome sequencing and annotation.</title>
        <authorList>
            <consortium name="The Broad Institute Genomics Platform"/>
            <consortium name="The Broad Institute Genome Sequencing Center for Infectious Disease"/>
            <person name="Wu L."/>
            <person name="Ma J."/>
        </authorList>
    </citation>
    <scope>NUCLEOTIDE SEQUENCE [LARGE SCALE GENOMIC DNA]</scope>
    <source>
        <strain evidence="2">JCM 3369</strain>
    </source>
</reference>